<dbReference type="SUPFAM" id="SSF54001">
    <property type="entry name" value="Cysteine proteinases"/>
    <property type="match status" value="1"/>
</dbReference>
<accession>A0ABD4ADK8</accession>
<feature type="region of interest" description="Disordered" evidence="2">
    <location>
        <begin position="278"/>
        <end position="324"/>
    </location>
</feature>
<feature type="compositionally biased region" description="Gly residues" evidence="2">
    <location>
        <begin position="313"/>
        <end position="324"/>
    </location>
</feature>
<dbReference type="InterPro" id="IPR007921">
    <property type="entry name" value="CHAP_dom"/>
</dbReference>
<dbReference type="Gene3D" id="6.10.250.3150">
    <property type="match status" value="1"/>
</dbReference>
<name>A0ABD4ADK8_9BIFI</name>
<comment type="caution">
    <text evidence="4">The sequence shown here is derived from an EMBL/GenBank/DDBJ whole genome shotgun (WGS) entry which is preliminary data.</text>
</comment>
<dbReference type="Gene3D" id="3.90.1720.10">
    <property type="entry name" value="endopeptidase domain like (from Nostoc punctiforme)"/>
    <property type="match status" value="1"/>
</dbReference>
<organism evidence="4 5">
    <name type="scientific">Bifidobacterium coryneforme</name>
    <dbReference type="NCBI Taxonomy" id="1687"/>
    <lineage>
        <taxon>Bacteria</taxon>
        <taxon>Bacillati</taxon>
        <taxon>Actinomycetota</taxon>
        <taxon>Actinomycetes</taxon>
        <taxon>Bifidobacteriales</taxon>
        <taxon>Bifidobacteriaceae</taxon>
        <taxon>Bifidobacterium</taxon>
    </lineage>
</organism>
<feature type="coiled-coil region" evidence="1">
    <location>
        <begin position="44"/>
        <end position="128"/>
    </location>
</feature>
<dbReference type="Pfam" id="PF05257">
    <property type="entry name" value="CHAP"/>
    <property type="match status" value="1"/>
</dbReference>
<evidence type="ECO:0000313" key="5">
    <source>
        <dbReference type="Proteomes" id="UP000033652"/>
    </source>
</evidence>
<dbReference type="PROSITE" id="PS50911">
    <property type="entry name" value="CHAP"/>
    <property type="match status" value="1"/>
</dbReference>
<gene>
    <name evidence="4" type="ORF">JF68_10050</name>
</gene>
<evidence type="ECO:0000256" key="2">
    <source>
        <dbReference type="SAM" id="MobiDB-lite"/>
    </source>
</evidence>
<evidence type="ECO:0000313" key="4">
    <source>
        <dbReference type="EMBL" id="KJY53646.1"/>
    </source>
</evidence>
<dbReference type="InterPro" id="IPR038765">
    <property type="entry name" value="Papain-like_cys_pep_sf"/>
</dbReference>
<keyword evidence="1" id="KW-0175">Coiled coil</keyword>
<feature type="domain" description="Peptidase C51" evidence="3">
    <location>
        <begin position="341"/>
        <end position="472"/>
    </location>
</feature>
<sequence>MKRAKRIDTALGLVLSLSTLVGTLAFGYVDQVPQAQAAPTWYDLQQKVRNNEALKSQLAGVNEDLANQILSLNDLNSNQIPAAQKDAQDAQQNAEQANSLAQATNDRLEAARRDKADLEKKIKQTGIDYDDAKDGVAQMARKGFHGSDASQVMDIVTKSSSTQDFVDKMQSDAAVTRSEANTANAAANALNSSMNRKERLEAIEKQITSLKTKADQQAAAAQQAAAQAQAKQDSLQALRDQGAQARANLESQKGMLTTQAAREAADIVATQSMIQSLNQPGIGGSADPSAGGAQQTGGGGGGGARPPAPAPPSGGGNGSSGGNGGGGWASGMDYAVPGNCPAGSGYCYGHATGNTVGGAAYPPRQCTLWAYIRRSQLRLPVGSYMGNGAEWANTGRRLGYLVNNTPHVGAAMVFARGQRVGYWNADWTYGHVAIVERINADGSVLISEGGTGFSSFPAYETVYGASNYQYVHY</sequence>
<proteinExistence type="predicted"/>
<reference evidence="4 5" key="1">
    <citation type="submission" date="2014-12" db="EMBL/GenBank/DDBJ databases">
        <title>Comparative genomics of the lactic acid bacteria isolated from the honey bee gut.</title>
        <authorList>
            <person name="Ellegaard K.M."/>
            <person name="Tamarit D."/>
            <person name="Javelind E."/>
            <person name="Olofsson T."/>
            <person name="Andersson S.G."/>
            <person name="Vasquez A."/>
        </authorList>
    </citation>
    <scope>NUCLEOTIDE SEQUENCE [LARGE SCALE GENOMIC DNA]</scope>
    <source>
        <strain evidence="4 5">Bma6</strain>
    </source>
</reference>
<protein>
    <submittedName>
        <fullName evidence="4">CHAP domain containing protein</fullName>
    </submittedName>
</protein>
<dbReference type="AlphaFoldDB" id="A0ABD4ADK8"/>
<feature type="coiled-coil region" evidence="1">
    <location>
        <begin position="200"/>
        <end position="241"/>
    </location>
</feature>
<dbReference type="EMBL" id="JXBX01000009">
    <property type="protein sequence ID" value="KJY53646.1"/>
    <property type="molecule type" value="Genomic_DNA"/>
</dbReference>
<dbReference type="Proteomes" id="UP000033652">
    <property type="component" value="Unassembled WGS sequence"/>
</dbReference>
<evidence type="ECO:0000256" key="1">
    <source>
        <dbReference type="SAM" id="Coils"/>
    </source>
</evidence>
<feature type="compositionally biased region" description="Gly residues" evidence="2">
    <location>
        <begin position="294"/>
        <end position="304"/>
    </location>
</feature>
<evidence type="ECO:0000259" key="3">
    <source>
        <dbReference type="PROSITE" id="PS50911"/>
    </source>
</evidence>